<reference evidence="2" key="1">
    <citation type="submission" date="2020-09" db="EMBL/GenBank/DDBJ databases">
        <authorList>
            <person name="Kim M.K."/>
        </authorList>
    </citation>
    <scope>NUCLEOTIDE SEQUENCE</scope>
    <source>
        <strain evidence="2">BT702</strain>
    </source>
</reference>
<dbReference type="EMBL" id="JACWZY010000047">
    <property type="protein sequence ID" value="MBD2705178.1"/>
    <property type="molecule type" value="Genomic_DNA"/>
</dbReference>
<dbReference type="AlphaFoldDB" id="A0A927AVG8"/>
<dbReference type="InterPro" id="IPR029058">
    <property type="entry name" value="AB_hydrolase_fold"/>
</dbReference>
<evidence type="ECO:0000313" key="3">
    <source>
        <dbReference type="Proteomes" id="UP000598820"/>
    </source>
</evidence>
<dbReference type="Gene3D" id="3.40.50.1820">
    <property type="entry name" value="alpha/beta hydrolase"/>
    <property type="match status" value="1"/>
</dbReference>
<dbReference type="PANTHER" id="PTHR47751:SF1">
    <property type="entry name" value="SUPERFAMILY HYDROLASE, PUTATIVE (AFU_ORTHOLOGUE AFUA_2G16580)-RELATED"/>
    <property type="match status" value="1"/>
</dbReference>
<dbReference type="Gene3D" id="1.10.10.800">
    <property type="match status" value="1"/>
</dbReference>
<evidence type="ECO:0000259" key="1">
    <source>
        <dbReference type="Pfam" id="PF02129"/>
    </source>
</evidence>
<proteinExistence type="predicted"/>
<evidence type="ECO:0000313" key="2">
    <source>
        <dbReference type="EMBL" id="MBD2705178.1"/>
    </source>
</evidence>
<dbReference type="InterPro" id="IPR051411">
    <property type="entry name" value="Polyketide_trans_af380"/>
</dbReference>
<keyword evidence="2" id="KW-0378">Hydrolase</keyword>
<dbReference type="Pfam" id="PF02129">
    <property type="entry name" value="Peptidase_S15"/>
    <property type="match status" value="1"/>
</dbReference>
<comment type="caution">
    <text evidence="2">The sequence shown here is derived from an EMBL/GenBank/DDBJ whole genome shotgun (WGS) entry which is preliminary data.</text>
</comment>
<organism evidence="2 3">
    <name type="scientific">Spirosoma profusum</name>
    <dbReference type="NCBI Taxonomy" id="2771354"/>
    <lineage>
        <taxon>Bacteria</taxon>
        <taxon>Pseudomonadati</taxon>
        <taxon>Bacteroidota</taxon>
        <taxon>Cytophagia</taxon>
        <taxon>Cytophagales</taxon>
        <taxon>Cytophagaceae</taxon>
        <taxon>Spirosoma</taxon>
    </lineage>
</organism>
<dbReference type="SUPFAM" id="SSF53474">
    <property type="entry name" value="alpha/beta-Hydrolases"/>
    <property type="match status" value="1"/>
</dbReference>
<name>A0A927AVG8_9BACT</name>
<gene>
    <name evidence="2" type="ORF">IC229_31440</name>
</gene>
<feature type="domain" description="Xaa-Pro dipeptidyl-peptidase-like" evidence="1">
    <location>
        <begin position="57"/>
        <end position="186"/>
    </location>
</feature>
<protein>
    <submittedName>
        <fullName evidence="2">Alpha/beta hydrolase</fullName>
    </submittedName>
</protein>
<accession>A0A927AVG8</accession>
<dbReference type="GO" id="GO:0016787">
    <property type="term" value="F:hydrolase activity"/>
    <property type="evidence" value="ECO:0007669"/>
    <property type="project" value="UniProtKB-KW"/>
</dbReference>
<dbReference type="InterPro" id="IPR000383">
    <property type="entry name" value="Xaa-Pro-like_dom"/>
</dbReference>
<sequence>MNINMKQLTIALAVFVQIAGQAFSQGLSSRTEKAEYLTFTLSDKVTKQNVQYKNRYGITVASHLYMPKNMDTSKKYPAVVIGTPYGGVKEQGAGIYAQNMAERGFIALAIDESYNGESGGENRHISSPDVFTEDFSAGVDFLGTRPFIDRAKIGAIGICGSGGFALKAAQVDHRIKAVATTSMYDMSGVMRNGWKNSMSADERNKTLDQLGEQRWKDFEAGKPELPPSFPSQPVTTIPAGLDPIASEFFEYYAMKRGFHPNSIGAFTKTSSMAFMNFPLLNYIETISPRPILFIMGENAHSRYFSEDAYKQAAEPKEIYIVPKACHIDLYDRVEMIPFDKLTSFFTQYLTEAKLSDKATVIGNNH</sequence>
<dbReference type="Proteomes" id="UP000598820">
    <property type="component" value="Unassembled WGS sequence"/>
</dbReference>
<dbReference type="PANTHER" id="PTHR47751">
    <property type="entry name" value="SUPERFAMILY HYDROLASE, PUTATIVE (AFU_ORTHOLOGUE AFUA_2G16580)-RELATED"/>
    <property type="match status" value="1"/>
</dbReference>
<keyword evidence="3" id="KW-1185">Reference proteome</keyword>